<dbReference type="RefSeq" id="WP_135392788.1">
    <property type="nucleotide sequence ID" value="NZ_SRMB01000001.1"/>
</dbReference>
<name>A0A4Z0QFR3_9BACT</name>
<organism evidence="3 4">
    <name type="scientific">Hymenobacter metallicola</name>
    <dbReference type="NCBI Taxonomy" id="2563114"/>
    <lineage>
        <taxon>Bacteria</taxon>
        <taxon>Pseudomonadati</taxon>
        <taxon>Bacteroidota</taxon>
        <taxon>Cytophagia</taxon>
        <taxon>Cytophagales</taxon>
        <taxon>Hymenobacteraceae</taxon>
        <taxon>Hymenobacter</taxon>
    </lineage>
</organism>
<evidence type="ECO:0000313" key="3">
    <source>
        <dbReference type="EMBL" id="TGE28888.1"/>
    </source>
</evidence>
<dbReference type="SUPFAM" id="SSF53681">
    <property type="entry name" value="Aspartate/glutamate racemase"/>
    <property type="match status" value="2"/>
</dbReference>
<accession>A0A4Z0QFR3</accession>
<evidence type="ECO:0000256" key="2">
    <source>
        <dbReference type="ARBA" id="ARBA00023235"/>
    </source>
</evidence>
<dbReference type="PANTHER" id="PTHR21198:SF7">
    <property type="entry name" value="ASPARTATE-GLUTAMATE RACEMASE FAMILY"/>
    <property type="match status" value="1"/>
</dbReference>
<dbReference type="InterPro" id="IPR033134">
    <property type="entry name" value="Asp/Glu_racemase_AS_2"/>
</dbReference>
<sequence length="228" mass="25015">MKQKKIGLVGGISWVSTLDYYRLINEGVNGRLGGLNYAELLLYSLNFADVQAVTWEHAYELLRDACLSLKRADAEAIALCANTAHLFADRLEAEVQLPFIHLVTETAKALQQAGHATIGLLGTKFTMEMPFYRDRLEAFGITVLTPAAQHTRDYVQHTVKEELGRGIINPETKARYLSIVQDLVSSGATAIVLGCTEIPLLISQADISVPVFDTVQIHAAAIVDYIVS</sequence>
<dbReference type="Gene3D" id="3.40.50.1860">
    <property type="match status" value="2"/>
</dbReference>
<dbReference type="EMBL" id="SRMB01000001">
    <property type="protein sequence ID" value="TGE28888.1"/>
    <property type="molecule type" value="Genomic_DNA"/>
</dbReference>
<keyword evidence="2 3" id="KW-0413">Isomerase</keyword>
<dbReference type="InterPro" id="IPR015942">
    <property type="entry name" value="Asp/Glu/hydantoin_racemase"/>
</dbReference>
<dbReference type="PANTHER" id="PTHR21198">
    <property type="entry name" value="GLUTAMATE RACEMASE"/>
    <property type="match status" value="1"/>
</dbReference>
<comment type="similarity">
    <text evidence="1">Belongs to the aspartate/glutamate racemases family.</text>
</comment>
<evidence type="ECO:0000313" key="4">
    <source>
        <dbReference type="Proteomes" id="UP000298471"/>
    </source>
</evidence>
<dbReference type="NCBIfam" id="TIGR00035">
    <property type="entry name" value="asp_race"/>
    <property type="match status" value="1"/>
</dbReference>
<reference evidence="3 4" key="1">
    <citation type="submission" date="2019-04" db="EMBL/GenBank/DDBJ databases">
        <authorList>
            <person name="Feng G."/>
            <person name="Zhang J."/>
            <person name="Zhu H."/>
        </authorList>
    </citation>
    <scope>NUCLEOTIDE SEQUENCE [LARGE SCALE GENOMIC DNA]</scope>
    <source>
        <strain evidence="3 4">9PBR-1</strain>
    </source>
</reference>
<dbReference type="PROSITE" id="PS00924">
    <property type="entry name" value="ASP_GLU_RACEMASE_2"/>
    <property type="match status" value="1"/>
</dbReference>
<comment type="caution">
    <text evidence="3">The sequence shown here is derived from an EMBL/GenBank/DDBJ whole genome shotgun (WGS) entry which is preliminary data.</text>
</comment>
<dbReference type="OrthoDB" id="9803739at2"/>
<evidence type="ECO:0000256" key="1">
    <source>
        <dbReference type="ARBA" id="ARBA00007847"/>
    </source>
</evidence>
<dbReference type="InterPro" id="IPR001920">
    <property type="entry name" value="Asp/Glu_race"/>
</dbReference>
<dbReference type="AlphaFoldDB" id="A0A4Z0QFR3"/>
<gene>
    <name evidence="3" type="ORF">E5K02_05345</name>
</gene>
<protein>
    <submittedName>
        <fullName evidence="3">Amino acid racemase</fullName>
        <ecNumber evidence="3">5.1.1.-</ecNumber>
    </submittedName>
</protein>
<dbReference type="EC" id="5.1.1.-" evidence="3"/>
<dbReference type="Pfam" id="PF01177">
    <property type="entry name" value="Asp_Glu_race"/>
    <property type="match status" value="1"/>
</dbReference>
<proteinExistence type="inferred from homology"/>
<dbReference type="Proteomes" id="UP000298471">
    <property type="component" value="Unassembled WGS sequence"/>
</dbReference>
<keyword evidence="4" id="KW-1185">Reference proteome</keyword>
<dbReference type="GO" id="GO:0047661">
    <property type="term" value="F:amino-acid racemase activity"/>
    <property type="evidence" value="ECO:0007669"/>
    <property type="project" value="InterPro"/>
</dbReference>
<dbReference type="InterPro" id="IPR004380">
    <property type="entry name" value="Asp_race"/>
</dbReference>